<reference evidence="1 2" key="1">
    <citation type="submission" date="2024-02" db="EMBL/GenBank/DDBJ databases">
        <title>Discinaceae phylogenomics.</title>
        <authorList>
            <person name="Dirks A.C."/>
            <person name="James T.Y."/>
        </authorList>
    </citation>
    <scope>NUCLEOTIDE SEQUENCE [LARGE SCALE GENOMIC DNA]</scope>
    <source>
        <strain evidence="1 2">ACD0624</strain>
    </source>
</reference>
<keyword evidence="2" id="KW-1185">Reference proteome</keyword>
<sequence length="151" mass="16980">MEYSSFDVNAFVFVETNPPNLREAKEILVPAALLKFDESHMVALVRQYRPKPAKHIPILMAITTDLKDFQVLDHSLQRISAHAVASCGKSADTYLAGDQFFLINSLPKRLEVAKNFEVEAVNLRTGQTGFVPTAALIFYPHAKVVEEFEWS</sequence>
<proteinExistence type="predicted"/>
<gene>
    <name evidence="1" type="ORF">Q9L58_000060</name>
</gene>
<dbReference type="Proteomes" id="UP001447188">
    <property type="component" value="Unassembled WGS sequence"/>
</dbReference>
<comment type="caution">
    <text evidence="1">The sequence shown here is derived from an EMBL/GenBank/DDBJ whole genome shotgun (WGS) entry which is preliminary data.</text>
</comment>
<dbReference type="EMBL" id="JBBBZM010000001">
    <property type="protein sequence ID" value="KAL0640754.1"/>
    <property type="molecule type" value="Genomic_DNA"/>
</dbReference>
<name>A0ABR3GXU5_9PEZI</name>
<evidence type="ECO:0000313" key="2">
    <source>
        <dbReference type="Proteomes" id="UP001447188"/>
    </source>
</evidence>
<organism evidence="1 2">
    <name type="scientific">Discina gigas</name>
    <dbReference type="NCBI Taxonomy" id="1032678"/>
    <lineage>
        <taxon>Eukaryota</taxon>
        <taxon>Fungi</taxon>
        <taxon>Dikarya</taxon>
        <taxon>Ascomycota</taxon>
        <taxon>Pezizomycotina</taxon>
        <taxon>Pezizomycetes</taxon>
        <taxon>Pezizales</taxon>
        <taxon>Discinaceae</taxon>
        <taxon>Discina</taxon>
    </lineage>
</organism>
<evidence type="ECO:0000313" key="1">
    <source>
        <dbReference type="EMBL" id="KAL0640754.1"/>
    </source>
</evidence>
<accession>A0ABR3GXU5</accession>
<protein>
    <submittedName>
        <fullName evidence="1">Uncharacterized protein</fullName>
    </submittedName>
</protein>